<dbReference type="KEGG" id="cyp:PCC8801_0825"/>
<gene>
    <name evidence="3" type="ordered locus">PCC8801_0825</name>
</gene>
<dbReference type="RefSeq" id="WP_012594183.1">
    <property type="nucleotide sequence ID" value="NC_011726.1"/>
</dbReference>
<reference evidence="4" key="1">
    <citation type="journal article" date="2011" name="MBio">
        <title>Novel metabolic attributes of the genus Cyanothece, comprising a group of unicellular nitrogen-fixing Cyanobacteria.</title>
        <authorList>
            <person name="Bandyopadhyay A."/>
            <person name="Elvitigala T."/>
            <person name="Welsh E."/>
            <person name="Stockel J."/>
            <person name="Liberton M."/>
            <person name="Min H."/>
            <person name="Sherman L.A."/>
            <person name="Pakrasi H.B."/>
        </authorList>
    </citation>
    <scope>NUCLEOTIDE SEQUENCE [LARGE SCALE GENOMIC DNA]</scope>
    <source>
        <strain evidence="4">PCC 8801</strain>
    </source>
</reference>
<dbReference type="InterPro" id="IPR008334">
    <property type="entry name" value="5'-Nucleotdase_C"/>
</dbReference>
<dbReference type="AlphaFoldDB" id="B7JYN7"/>
<keyword evidence="4" id="KW-1185">Reference proteome</keyword>
<evidence type="ECO:0000256" key="1">
    <source>
        <dbReference type="RuleBase" id="RU362119"/>
    </source>
</evidence>
<feature type="domain" description="5'-Nucleotidase C-terminal" evidence="2">
    <location>
        <begin position="355"/>
        <end position="544"/>
    </location>
</feature>
<comment type="similarity">
    <text evidence="1">Belongs to the 5'-nucleotidase family.</text>
</comment>
<dbReference type="GO" id="GO:0016787">
    <property type="term" value="F:hydrolase activity"/>
    <property type="evidence" value="ECO:0007669"/>
    <property type="project" value="UniProtKB-KW"/>
</dbReference>
<organism evidence="3 4">
    <name type="scientific">Rippkaea orientalis (strain PCC 8801 / RF-1)</name>
    <name type="common">Cyanothece sp. (strain PCC 8801)</name>
    <dbReference type="NCBI Taxonomy" id="41431"/>
    <lineage>
        <taxon>Bacteria</taxon>
        <taxon>Bacillati</taxon>
        <taxon>Cyanobacteriota</taxon>
        <taxon>Cyanophyceae</taxon>
        <taxon>Oscillatoriophycideae</taxon>
        <taxon>Chroococcales</taxon>
        <taxon>Aphanothecaceae</taxon>
        <taxon>Rippkaea</taxon>
        <taxon>Rippkaea orientalis</taxon>
    </lineage>
</organism>
<dbReference type="Proteomes" id="UP000008204">
    <property type="component" value="Chromosome"/>
</dbReference>
<dbReference type="PANTHER" id="PTHR11575:SF24">
    <property type="entry name" value="5'-NUCLEOTIDASE"/>
    <property type="match status" value="1"/>
</dbReference>
<dbReference type="SUPFAM" id="SSF56300">
    <property type="entry name" value="Metallo-dependent phosphatases"/>
    <property type="match status" value="1"/>
</dbReference>
<dbReference type="OrthoDB" id="9768561at2"/>
<dbReference type="Gene3D" id="3.60.21.10">
    <property type="match status" value="1"/>
</dbReference>
<dbReference type="InterPro" id="IPR029052">
    <property type="entry name" value="Metallo-depent_PP-like"/>
</dbReference>
<name>B7JYN7_RIPO1</name>
<dbReference type="InterPro" id="IPR006179">
    <property type="entry name" value="5_nucleotidase/apyrase"/>
</dbReference>
<feature type="signal peptide" evidence="1">
    <location>
        <begin position="1"/>
        <end position="27"/>
    </location>
</feature>
<dbReference type="STRING" id="41431.PCC8801_0825"/>
<sequence length="619" mass="64715">MNNILIKYPLILLPFVSSLILSSPAEAQFTLSIFHNNDGESQLLQNGNEGGAASFITLLNSLKAQANADPNIDATLTLSSGDNFLAGPEFNASLTDGIFYDVRVLNAIGYDAIALGNHDFDFGPDLLANFISSPDFSQPVPFLGANLDFSGEPSLQALVDSGRIAASTIVNKGGEDIGIIGAITPSLPAISSPGNVLINPDLTGIIQTEINALEALGVNKIILISHLQSINEELALIPQLSGIDVVIAGGGDDLLANPSDPLLPSDQGSGAAGLYPLTALNLDGITVPVVTTAGEYKYIGQLEVTFDNLGEVIGFQGGPVRNFQGDPNTTPDPTIVSTVVDPVQASIDALDANVIATSEVDLNGRRGSFSSGEPGVRTVETNQGNLIADAILWQATQLAPSLGLPTPNVALQNGGGIRNNSIIAAGDITELDTFDMLPFSNFLSIVPDISPTQFKEILENAVSRVQNTDGRFAQIAGFEFIYDISATAQTVDNNGNVLTPGDRIRSVQLSDGTVIVENGTVVAGAPNLNIATIDFLARGGDQYPLRGASFTNLGVSYQQALANYITQELQGQILASQYPEGGSGRILEIQQIPTPVPEPSALLGLLFMGGTAILVKKKG</sequence>
<dbReference type="Gene3D" id="3.90.780.10">
    <property type="entry name" value="5'-Nucleotidase, C-terminal domain"/>
    <property type="match status" value="1"/>
</dbReference>
<keyword evidence="1" id="KW-0378">Hydrolase</keyword>
<dbReference type="PANTHER" id="PTHR11575">
    <property type="entry name" value="5'-NUCLEOTIDASE-RELATED"/>
    <property type="match status" value="1"/>
</dbReference>
<dbReference type="HOGENOM" id="CLU_005854_3_1_3"/>
<dbReference type="NCBIfam" id="TIGR02595">
    <property type="entry name" value="PEP_CTERM"/>
    <property type="match status" value="1"/>
</dbReference>
<dbReference type="Pfam" id="PF02872">
    <property type="entry name" value="5_nucleotid_C"/>
    <property type="match status" value="1"/>
</dbReference>
<dbReference type="eggNOG" id="COG0737">
    <property type="taxonomic scope" value="Bacteria"/>
</dbReference>
<evidence type="ECO:0000259" key="2">
    <source>
        <dbReference type="Pfam" id="PF02872"/>
    </source>
</evidence>
<protein>
    <submittedName>
        <fullName evidence="3">5'-Nucleotidase domain protein</fullName>
    </submittedName>
</protein>
<dbReference type="SUPFAM" id="SSF55816">
    <property type="entry name" value="5'-nucleotidase (syn. UDP-sugar hydrolase), C-terminal domain"/>
    <property type="match status" value="1"/>
</dbReference>
<evidence type="ECO:0000313" key="3">
    <source>
        <dbReference type="EMBL" id="ACK64907.1"/>
    </source>
</evidence>
<accession>B7JYN7</accession>
<evidence type="ECO:0000313" key="4">
    <source>
        <dbReference type="Proteomes" id="UP000008204"/>
    </source>
</evidence>
<feature type="chain" id="PRO_5005123813" evidence="1">
    <location>
        <begin position="28"/>
        <end position="619"/>
    </location>
</feature>
<dbReference type="GO" id="GO:0000166">
    <property type="term" value="F:nucleotide binding"/>
    <property type="evidence" value="ECO:0007669"/>
    <property type="project" value="UniProtKB-KW"/>
</dbReference>
<dbReference type="InterPro" id="IPR036907">
    <property type="entry name" value="5'-Nucleotdase_C_sf"/>
</dbReference>
<dbReference type="GO" id="GO:0009166">
    <property type="term" value="P:nucleotide catabolic process"/>
    <property type="evidence" value="ECO:0007669"/>
    <property type="project" value="InterPro"/>
</dbReference>
<dbReference type="PRINTS" id="PR01607">
    <property type="entry name" value="APYRASEFAMLY"/>
</dbReference>
<dbReference type="EMBL" id="CP001287">
    <property type="protein sequence ID" value="ACK64907.1"/>
    <property type="molecule type" value="Genomic_DNA"/>
</dbReference>
<keyword evidence="1" id="KW-0547">Nucleotide-binding</keyword>
<dbReference type="InterPro" id="IPR013424">
    <property type="entry name" value="Ice-binding_C"/>
</dbReference>
<proteinExistence type="inferred from homology"/>
<keyword evidence="1" id="KW-0732">Signal</keyword>